<keyword evidence="1" id="KW-0472">Membrane</keyword>
<feature type="transmembrane region" description="Helical" evidence="1">
    <location>
        <begin position="258"/>
        <end position="277"/>
    </location>
</feature>
<dbReference type="AlphaFoldDB" id="A0A151TLI5"/>
<gene>
    <name evidence="2" type="ORF">KK1_021529</name>
</gene>
<dbReference type="Proteomes" id="UP000075243">
    <property type="component" value="Chromosome 4"/>
</dbReference>
<keyword evidence="1" id="KW-0812">Transmembrane</keyword>
<dbReference type="PANTHER" id="PTHR33625">
    <property type="entry name" value="OS08G0179900 PROTEIN"/>
    <property type="match status" value="1"/>
</dbReference>
<keyword evidence="3" id="KW-1185">Reference proteome</keyword>
<evidence type="ECO:0000256" key="1">
    <source>
        <dbReference type="SAM" id="Phobius"/>
    </source>
</evidence>
<accession>A0A151TLI5</accession>
<protein>
    <submittedName>
        <fullName evidence="2">Uncharacterized protein</fullName>
    </submittedName>
</protein>
<evidence type="ECO:0000313" key="2">
    <source>
        <dbReference type="EMBL" id="KYP67914.1"/>
    </source>
</evidence>
<dbReference type="STRING" id="3821.A0A151TLI5"/>
<dbReference type="Gramene" id="C.cajan_20902.t">
    <property type="protein sequence ID" value="C.cajan_20902.t"/>
    <property type="gene ID" value="C.cajan_20902"/>
</dbReference>
<keyword evidence="1" id="KW-1133">Transmembrane helix</keyword>
<dbReference type="EMBL" id="CM003606">
    <property type="protein sequence ID" value="KYP67914.1"/>
    <property type="molecule type" value="Genomic_DNA"/>
</dbReference>
<sequence length="283" mass="31720">MFAKSVSDVDCNDNNSVSITDTASSKDTCNEYPWFSLAYPICIFSDMSADDSNALSIDSDSNALSIDSTQHDYSHALFGPVPSETEIENALSFLQQLYWSSPLVTYNPSVDQVPSDGLETDWTEPPLSLYNSRVLQDDEFERNNFAIHILQSDACAQRMVKSLSSDKSVWDAVQNNELVRKLKKTISGESDGSSNGMVNNDSPDTKNIIMRMSDAVKAKLMEAIEKITRIVKKLFKSEHHCKTSCEGKSNSFKDKLRVSVMFSMMIFLTVVLNRIYYSNTQCL</sequence>
<organism evidence="2 3">
    <name type="scientific">Cajanus cajan</name>
    <name type="common">Pigeon pea</name>
    <name type="synonym">Cajanus indicus</name>
    <dbReference type="NCBI Taxonomy" id="3821"/>
    <lineage>
        <taxon>Eukaryota</taxon>
        <taxon>Viridiplantae</taxon>
        <taxon>Streptophyta</taxon>
        <taxon>Embryophyta</taxon>
        <taxon>Tracheophyta</taxon>
        <taxon>Spermatophyta</taxon>
        <taxon>Magnoliopsida</taxon>
        <taxon>eudicotyledons</taxon>
        <taxon>Gunneridae</taxon>
        <taxon>Pentapetalae</taxon>
        <taxon>rosids</taxon>
        <taxon>fabids</taxon>
        <taxon>Fabales</taxon>
        <taxon>Fabaceae</taxon>
        <taxon>Papilionoideae</taxon>
        <taxon>50 kb inversion clade</taxon>
        <taxon>NPAAA clade</taxon>
        <taxon>indigoferoid/millettioid clade</taxon>
        <taxon>Phaseoleae</taxon>
        <taxon>Cajanus</taxon>
    </lineage>
</organism>
<reference evidence="2 3" key="1">
    <citation type="journal article" date="2012" name="Nat. Biotechnol.">
        <title>Draft genome sequence of pigeonpea (Cajanus cajan), an orphan legume crop of resource-poor farmers.</title>
        <authorList>
            <person name="Varshney R.K."/>
            <person name="Chen W."/>
            <person name="Li Y."/>
            <person name="Bharti A.K."/>
            <person name="Saxena R.K."/>
            <person name="Schlueter J.A."/>
            <person name="Donoghue M.T."/>
            <person name="Azam S."/>
            <person name="Fan G."/>
            <person name="Whaley A.M."/>
            <person name="Farmer A.D."/>
            <person name="Sheridan J."/>
            <person name="Iwata A."/>
            <person name="Tuteja R."/>
            <person name="Penmetsa R.V."/>
            <person name="Wu W."/>
            <person name="Upadhyaya H.D."/>
            <person name="Yang S.P."/>
            <person name="Shah T."/>
            <person name="Saxena K.B."/>
            <person name="Michael T."/>
            <person name="McCombie W.R."/>
            <person name="Yang B."/>
            <person name="Zhang G."/>
            <person name="Yang H."/>
            <person name="Wang J."/>
            <person name="Spillane C."/>
            <person name="Cook D.R."/>
            <person name="May G.D."/>
            <person name="Xu X."/>
            <person name="Jackson S.A."/>
        </authorList>
    </citation>
    <scope>NUCLEOTIDE SEQUENCE [LARGE SCALE GENOMIC DNA]</scope>
    <source>
        <strain evidence="3">cv. Asha</strain>
    </source>
</reference>
<dbReference type="PANTHER" id="PTHR33625:SF3">
    <property type="entry name" value="OS04G0550700 PROTEIN"/>
    <property type="match status" value="1"/>
</dbReference>
<name>A0A151TLI5_CAJCA</name>
<dbReference type="OMA" id="ITWIVEW"/>
<proteinExistence type="predicted"/>
<evidence type="ECO:0000313" key="3">
    <source>
        <dbReference type="Proteomes" id="UP000075243"/>
    </source>
</evidence>